<keyword evidence="2" id="KW-1185">Reference proteome</keyword>
<dbReference type="OrthoDB" id="9953940at2"/>
<evidence type="ECO:0000313" key="1">
    <source>
        <dbReference type="EMBL" id="PVA10301.1"/>
    </source>
</evidence>
<dbReference type="AlphaFoldDB" id="A0A2T7G797"/>
<organism evidence="1 2">
    <name type="scientific">Pelagivirga sediminicola</name>
    <dbReference type="NCBI Taxonomy" id="2170575"/>
    <lineage>
        <taxon>Bacteria</taxon>
        <taxon>Pseudomonadati</taxon>
        <taxon>Pseudomonadota</taxon>
        <taxon>Alphaproteobacteria</taxon>
        <taxon>Rhodobacterales</taxon>
        <taxon>Paracoccaceae</taxon>
        <taxon>Pelagivirga</taxon>
    </lineage>
</organism>
<dbReference type="EMBL" id="QCYH01000004">
    <property type="protein sequence ID" value="PVA10301.1"/>
    <property type="molecule type" value="Genomic_DNA"/>
</dbReference>
<reference evidence="1 2" key="1">
    <citation type="submission" date="2018-04" db="EMBL/GenBank/DDBJ databases">
        <title>Pelagivirga bohaiensis gen. nov., sp. nov., a bacterium isolated from the Bohai Sea.</title>
        <authorList>
            <person name="Ji X."/>
        </authorList>
    </citation>
    <scope>NUCLEOTIDE SEQUENCE [LARGE SCALE GENOMIC DNA]</scope>
    <source>
        <strain evidence="1 2">BH-SD19</strain>
    </source>
</reference>
<gene>
    <name evidence="1" type="ORF">DC366_08635</name>
</gene>
<evidence type="ECO:0000313" key="2">
    <source>
        <dbReference type="Proteomes" id="UP000244446"/>
    </source>
</evidence>
<protein>
    <submittedName>
        <fullName evidence="1">Uncharacterized protein</fullName>
    </submittedName>
</protein>
<dbReference type="Proteomes" id="UP000244446">
    <property type="component" value="Unassembled WGS sequence"/>
</dbReference>
<proteinExistence type="predicted"/>
<comment type="caution">
    <text evidence="1">The sequence shown here is derived from an EMBL/GenBank/DDBJ whole genome shotgun (WGS) entry which is preliminary data.</text>
</comment>
<dbReference type="RefSeq" id="WP_108691814.1">
    <property type="nucleotide sequence ID" value="NZ_QCYH01000004.1"/>
</dbReference>
<sequence>MSDAAQLVQAARDGLAKLKALKGIIRDAPDKVRRDAAIIAYSRTLDVLVENLNALEDMGVLAGCVARMRAAANAPDRPQG</sequence>
<name>A0A2T7G797_9RHOB</name>
<accession>A0A2T7G797</accession>